<organism evidence="12 13">
    <name type="scientific">Cyanomargarita calcarea GSE-NOS-MK-12-04C</name>
    <dbReference type="NCBI Taxonomy" id="2839659"/>
    <lineage>
        <taxon>Bacteria</taxon>
        <taxon>Bacillati</taxon>
        <taxon>Cyanobacteriota</taxon>
        <taxon>Cyanophyceae</taxon>
        <taxon>Nostocales</taxon>
        <taxon>Cyanomargaritaceae</taxon>
        <taxon>Cyanomargarita</taxon>
    </lineage>
</organism>
<dbReference type="Gene3D" id="2.70.20.10">
    <property type="entry name" value="Topoisomerase I, domain 3"/>
    <property type="match status" value="1"/>
</dbReference>
<evidence type="ECO:0000256" key="1">
    <source>
        <dbReference type="ARBA" id="ARBA00000213"/>
    </source>
</evidence>
<evidence type="ECO:0000259" key="11">
    <source>
        <dbReference type="PROSITE" id="PS52039"/>
    </source>
</evidence>
<dbReference type="CDD" id="cd00186">
    <property type="entry name" value="TOP1Ac"/>
    <property type="match status" value="1"/>
</dbReference>
<gene>
    <name evidence="8 12" type="primary">topA</name>
    <name evidence="12" type="ORF">KME60_13785</name>
</gene>
<dbReference type="EMBL" id="JAHHGZ010000013">
    <property type="protein sequence ID" value="MBW4668458.1"/>
    <property type="molecule type" value="Genomic_DNA"/>
</dbReference>
<comment type="similarity">
    <text evidence="2 8">Belongs to the type IA topoisomerase family.</text>
</comment>
<dbReference type="InterPro" id="IPR025589">
    <property type="entry name" value="Toprim_C_rpt"/>
</dbReference>
<dbReference type="SMART" id="SM00493">
    <property type="entry name" value="TOPRIM"/>
    <property type="match status" value="1"/>
</dbReference>
<dbReference type="InterPro" id="IPR034149">
    <property type="entry name" value="TOPRIM_TopoI"/>
</dbReference>
<keyword evidence="7 8" id="KW-0413">Isomerase</keyword>
<evidence type="ECO:0000256" key="2">
    <source>
        <dbReference type="ARBA" id="ARBA00009446"/>
    </source>
</evidence>
<reference evidence="12" key="2">
    <citation type="journal article" date="2022" name="Microbiol. Resour. Announc.">
        <title>Metagenome Sequencing to Explore Phylogenomics of Terrestrial Cyanobacteria.</title>
        <authorList>
            <person name="Ward R.D."/>
            <person name="Stajich J.E."/>
            <person name="Johansen J.R."/>
            <person name="Huntemann M."/>
            <person name="Clum A."/>
            <person name="Foster B."/>
            <person name="Foster B."/>
            <person name="Roux S."/>
            <person name="Palaniappan K."/>
            <person name="Varghese N."/>
            <person name="Mukherjee S."/>
            <person name="Reddy T.B.K."/>
            <person name="Daum C."/>
            <person name="Copeland A."/>
            <person name="Chen I.A."/>
            <person name="Ivanova N.N."/>
            <person name="Kyrpides N.C."/>
            <person name="Shapiro N."/>
            <person name="Eloe-Fadrosh E.A."/>
            <person name="Pietrasiak N."/>
        </authorList>
    </citation>
    <scope>NUCLEOTIDE SEQUENCE</scope>
    <source>
        <strain evidence="12">GSE-NOS-MK-12-04C</strain>
    </source>
</reference>
<keyword evidence="5 8" id="KW-0799">Topoisomerase</keyword>
<dbReference type="PROSITE" id="PS50880">
    <property type="entry name" value="TOPRIM"/>
    <property type="match status" value="1"/>
</dbReference>
<feature type="site" description="Interaction with DNA" evidence="8">
    <location>
        <position position="324"/>
    </location>
</feature>
<sequence length="887" mass="98047">MSTLVIVESPTKARTIRNYLPSGYRVEASMGHVRDLPQSATDIPAAVKGEKWAQLGVNVDADFEPLYIIPKDKKKIVAQIKEALKGATELILATDEDREGESISWHLYQLLKPKIPTKRMVFHEITQEAIKKALQNCRNIDEHVVRAQETRRILDRLVGYTLSPLLWKKIAWGLSAGRVQSVAVRLLVNKERQRRAFHQGSYWDLKADLVHEKAPFNSQMISLAGKRLANGGDFDPATGQISHDRIKQVVLLNEDQAIALVERLTGKPWKVTDIEERPVTRKPAPPFTTSTLQQESNRKLRLSARDTMRIAQKLYEQGYITYMRTDSVHLSDQAISAARDCVEKLYGKQYLSPQVRQYTTKSKGAQEAHEAIRPAGNTFRTPQETGLGGRELAVYDLIWKRTVACQMADSRQTQVTVQLLVEDAGFRSSGKRIDFPGYLRAYVEGSDDPEAALEDQEVILPNLKVGDSPSCKNIEAAGHETQPPARYTEATLVKTLESEGIGRPSTYASIIGTIIDKGYAQLTNNALIPTFTAFAVTDLLEKHFPDIVDPGFTSKMEQTLDDISTGEAKWLPYLKEFYLGEKGLETLVKEQESQIDATKARTVELENLDAKVRIGKYGPYIEVDNGDGVVTASIPKDLTPADLDPKKVQTLLKQKIEGPETVGRHPETGEPIYVKIGTYGPYVQMGDKSDENPKPKQASLPKGVTPENVTLEMAVGLLALPRTLGVHPATSGKIQASLGRFGPYVVHDQGKEGKDYRSLKAADNVLTISLERALELLSEPKKGRSSANSKSKAALRELGPHPEDGEPINIYDGPYGPYIKHVKTNVSIPEGQKMEDLTLSTALELLASKATTAKSTRKTTSKSTSSTAKSTTKSSTTDAKKKTTKKS</sequence>
<dbReference type="SMART" id="SM00437">
    <property type="entry name" value="TOP1Ac"/>
    <property type="match status" value="1"/>
</dbReference>
<feature type="site" description="Interaction with DNA" evidence="8">
    <location>
        <position position="151"/>
    </location>
</feature>
<evidence type="ECO:0000313" key="13">
    <source>
        <dbReference type="Proteomes" id="UP000729701"/>
    </source>
</evidence>
<dbReference type="InterPro" id="IPR005733">
    <property type="entry name" value="TopoI_bac-type"/>
</dbReference>
<dbReference type="PANTHER" id="PTHR42785:SF1">
    <property type="entry name" value="DNA TOPOISOMERASE"/>
    <property type="match status" value="1"/>
</dbReference>
<keyword evidence="4" id="KW-0460">Magnesium</keyword>
<comment type="subunit">
    <text evidence="8">Monomer.</text>
</comment>
<dbReference type="AlphaFoldDB" id="A0A951US88"/>
<dbReference type="Gene3D" id="3.40.50.140">
    <property type="match status" value="1"/>
</dbReference>
<evidence type="ECO:0000256" key="6">
    <source>
        <dbReference type="ARBA" id="ARBA00023125"/>
    </source>
</evidence>
<protein>
    <recommendedName>
        <fullName evidence="8">DNA topoisomerase 1</fullName>
        <ecNumber evidence="8">5.6.2.1</ecNumber>
    </recommendedName>
    <alternativeName>
        <fullName evidence="8">DNA topoisomerase I</fullName>
    </alternativeName>
</protein>
<dbReference type="Pfam" id="PF01131">
    <property type="entry name" value="Topoisom_bac"/>
    <property type="match status" value="1"/>
</dbReference>
<dbReference type="SMART" id="SM00436">
    <property type="entry name" value="TOP1Bc"/>
    <property type="match status" value="1"/>
</dbReference>
<dbReference type="InterPro" id="IPR013826">
    <property type="entry name" value="Topo_IA_cen_sub3"/>
</dbReference>
<dbReference type="InterPro" id="IPR013497">
    <property type="entry name" value="Topo_IA_cen"/>
</dbReference>
<name>A0A951US88_9CYAN</name>
<feature type="region of interest" description="Disordered" evidence="9">
    <location>
        <begin position="849"/>
        <end position="887"/>
    </location>
</feature>
<evidence type="ECO:0000256" key="4">
    <source>
        <dbReference type="ARBA" id="ARBA00022842"/>
    </source>
</evidence>
<dbReference type="InterPro" id="IPR023405">
    <property type="entry name" value="Topo_IA_core_domain"/>
</dbReference>
<comment type="function">
    <text evidence="8">Releases the supercoiling and torsional tension of DNA, which is introduced during the DNA replication and transcription, by transiently cleaving and rejoining one strand of the DNA duplex. Introduces a single-strand break via transesterification at a target site in duplex DNA. The scissile phosphodiester is attacked by the catalytic tyrosine of the enzyme, resulting in the formation of a DNA-(5'-phosphotyrosyl)-enzyme intermediate and the expulsion of a 3'-OH DNA strand. The free DNA strand then undergoes passage around the unbroken strand, thus removing DNA supercoils. Finally, in the religation step, the DNA 3'-OH attacks the covalent intermediate to expel the active-site tyrosine and restore the DNA phosphodiester backbone.</text>
</comment>
<dbReference type="PRINTS" id="PR00417">
    <property type="entry name" value="PRTPISMRASEI"/>
</dbReference>
<dbReference type="Proteomes" id="UP000729701">
    <property type="component" value="Unassembled WGS sequence"/>
</dbReference>
<dbReference type="PROSITE" id="PS00396">
    <property type="entry name" value="TOPO_IA_1"/>
    <property type="match status" value="1"/>
</dbReference>
<dbReference type="InterPro" id="IPR028612">
    <property type="entry name" value="Topoisom_1_IA"/>
</dbReference>
<keyword evidence="6 8" id="KW-0238">DNA-binding</keyword>
<proteinExistence type="inferred from homology"/>
<feature type="region of interest" description="Disordered" evidence="9">
    <location>
        <begin position="779"/>
        <end position="808"/>
    </location>
</feature>
<dbReference type="Gene3D" id="1.10.290.10">
    <property type="entry name" value="Topoisomerase I, domain 4"/>
    <property type="match status" value="1"/>
</dbReference>
<evidence type="ECO:0000256" key="8">
    <source>
        <dbReference type="HAMAP-Rule" id="MF_00952"/>
    </source>
</evidence>
<dbReference type="GO" id="GO:0006265">
    <property type="term" value="P:DNA topological change"/>
    <property type="evidence" value="ECO:0007669"/>
    <property type="project" value="UniProtKB-UniRule"/>
</dbReference>
<feature type="site" description="Interaction with DNA" evidence="8">
    <location>
        <position position="160"/>
    </location>
</feature>
<feature type="domain" description="Topo IA-type catalytic" evidence="11">
    <location>
        <begin position="141"/>
        <end position="585"/>
    </location>
</feature>
<evidence type="ECO:0000313" key="12">
    <source>
        <dbReference type="EMBL" id="MBW4668458.1"/>
    </source>
</evidence>
<dbReference type="Gene3D" id="1.10.460.10">
    <property type="entry name" value="Topoisomerase I, domain 2"/>
    <property type="match status" value="1"/>
</dbReference>
<evidence type="ECO:0000256" key="9">
    <source>
        <dbReference type="SAM" id="MobiDB-lite"/>
    </source>
</evidence>
<dbReference type="InterPro" id="IPR013824">
    <property type="entry name" value="Topo_IA_cen_sub1"/>
</dbReference>
<feature type="site" description="Interaction with DNA" evidence="8">
    <location>
        <position position="32"/>
    </location>
</feature>
<dbReference type="PANTHER" id="PTHR42785">
    <property type="entry name" value="DNA TOPOISOMERASE, TYPE IA, CORE"/>
    <property type="match status" value="1"/>
</dbReference>
<evidence type="ECO:0000256" key="5">
    <source>
        <dbReference type="ARBA" id="ARBA00023029"/>
    </source>
</evidence>
<dbReference type="Pfam" id="PF13368">
    <property type="entry name" value="Toprim_C_rpt"/>
    <property type="match status" value="4"/>
</dbReference>
<feature type="region of interest" description="Interaction with DNA" evidence="8">
    <location>
        <begin position="175"/>
        <end position="180"/>
    </location>
</feature>
<dbReference type="GO" id="GO:0003677">
    <property type="term" value="F:DNA binding"/>
    <property type="evidence" value="ECO:0007669"/>
    <property type="project" value="UniProtKB-KW"/>
</dbReference>
<feature type="compositionally biased region" description="Low complexity" evidence="9">
    <location>
        <begin position="861"/>
        <end position="877"/>
    </location>
</feature>
<evidence type="ECO:0000256" key="7">
    <source>
        <dbReference type="ARBA" id="ARBA00023235"/>
    </source>
</evidence>
<feature type="domain" description="Toprim" evidence="10">
    <location>
        <begin position="2"/>
        <end position="126"/>
    </location>
</feature>
<feature type="site" description="Interaction with DNA" evidence="8">
    <location>
        <position position="152"/>
    </location>
</feature>
<evidence type="ECO:0000256" key="3">
    <source>
        <dbReference type="ARBA" id="ARBA00022723"/>
    </source>
</evidence>
<dbReference type="InterPro" id="IPR006171">
    <property type="entry name" value="TOPRIM_dom"/>
</dbReference>
<dbReference type="Pfam" id="PF01751">
    <property type="entry name" value="Toprim"/>
    <property type="match status" value="1"/>
</dbReference>
<dbReference type="InterPro" id="IPR003602">
    <property type="entry name" value="Topo_IA_DNA-bd_dom"/>
</dbReference>
<evidence type="ECO:0000259" key="10">
    <source>
        <dbReference type="PROSITE" id="PS50880"/>
    </source>
</evidence>
<dbReference type="GO" id="GO:0003917">
    <property type="term" value="F:DNA topoisomerase type I (single strand cut, ATP-independent) activity"/>
    <property type="evidence" value="ECO:0007669"/>
    <property type="project" value="UniProtKB-UniRule"/>
</dbReference>
<comment type="caution">
    <text evidence="12">The sequence shown here is derived from an EMBL/GenBank/DDBJ whole genome shotgun (WGS) entry which is preliminary data.</text>
</comment>
<dbReference type="SUPFAM" id="SSF56712">
    <property type="entry name" value="Prokaryotic type I DNA topoisomerase"/>
    <property type="match status" value="1"/>
</dbReference>
<dbReference type="NCBIfam" id="TIGR01051">
    <property type="entry name" value="topA_bact"/>
    <property type="match status" value="1"/>
</dbReference>
<feature type="compositionally biased region" description="Basic and acidic residues" evidence="9">
    <location>
        <begin position="794"/>
        <end position="804"/>
    </location>
</feature>
<feature type="site" description="Interaction with DNA" evidence="8">
    <location>
        <position position="167"/>
    </location>
</feature>
<comment type="catalytic activity">
    <reaction evidence="1 8">
        <text>ATP-independent breakage of single-stranded DNA, followed by passage and rejoining.</text>
        <dbReference type="EC" id="5.6.2.1"/>
    </reaction>
</comment>
<dbReference type="CDD" id="cd03363">
    <property type="entry name" value="TOPRIM_TopoIA_TopoI"/>
    <property type="match status" value="1"/>
</dbReference>
<dbReference type="InterPro" id="IPR013825">
    <property type="entry name" value="Topo_IA_cen_sub2"/>
</dbReference>
<reference evidence="12" key="1">
    <citation type="submission" date="2021-05" db="EMBL/GenBank/DDBJ databases">
        <authorList>
            <person name="Pietrasiak N."/>
            <person name="Ward R."/>
            <person name="Stajich J.E."/>
            <person name="Kurbessoian T."/>
        </authorList>
    </citation>
    <scope>NUCLEOTIDE SEQUENCE</scope>
    <source>
        <strain evidence="12">GSE-NOS-MK-12-04C</strain>
    </source>
</reference>
<dbReference type="GO" id="GO:0046872">
    <property type="term" value="F:metal ion binding"/>
    <property type="evidence" value="ECO:0007669"/>
    <property type="project" value="UniProtKB-KW"/>
</dbReference>
<dbReference type="EC" id="5.6.2.1" evidence="8"/>
<feature type="site" description="Interaction with DNA" evidence="8">
    <location>
        <position position="155"/>
    </location>
</feature>
<keyword evidence="3" id="KW-0479">Metal-binding</keyword>
<dbReference type="InterPro" id="IPR000380">
    <property type="entry name" value="Topo_IA"/>
</dbReference>
<feature type="active site" description="O-(5'-phospho-DNA)-tyrosine intermediate" evidence="8">
    <location>
        <position position="322"/>
    </location>
</feature>
<comment type="caution">
    <text evidence="8">Lacks conserved residue(s) required for the propagation of feature annotation.</text>
</comment>
<dbReference type="HAMAP" id="MF_00952">
    <property type="entry name" value="Topoisom_1_prok"/>
    <property type="match status" value="1"/>
</dbReference>
<accession>A0A951US88</accession>
<dbReference type="InterPro" id="IPR003601">
    <property type="entry name" value="Topo_IA_2"/>
</dbReference>
<dbReference type="PROSITE" id="PS52039">
    <property type="entry name" value="TOPO_IA_2"/>
    <property type="match status" value="1"/>
</dbReference>
<dbReference type="InterPro" id="IPR023406">
    <property type="entry name" value="Topo_IA_AS"/>
</dbReference>